<dbReference type="AlphaFoldDB" id="A0A1Q4H8C7"/>
<dbReference type="OrthoDB" id="6048299at2"/>
<protein>
    <submittedName>
        <fullName evidence="2">Tellurium resistance protein</fullName>
    </submittedName>
</protein>
<dbReference type="RefSeq" id="WP_073858334.1">
    <property type="nucleotide sequence ID" value="NZ_BAAATC010000001.1"/>
</dbReference>
<dbReference type="Proteomes" id="UP000220340">
    <property type="component" value="Unassembled WGS sequence"/>
</dbReference>
<feature type="region of interest" description="Disordered" evidence="1">
    <location>
        <begin position="26"/>
        <end position="80"/>
    </location>
</feature>
<dbReference type="InterPro" id="IPR036983">
    <property type="entry name" value="AIM24_sf"/>
</dbReference>
<feature type="compositionally biased region" description="Low complexity" evidence="1">
    <location>
        <begin position="53"/>
        <end position="62"/>
    </location>
</feature>
<evidence type="ECO:0000313" key="3">
    <source>
        <dbReference type="Proteomes" id="UP000220340"/>
    </source>
</evidence>
<dbReference type="Gene3D" id="3.60.160.10">
    <property type="entry name" value="Mitochondrial biogenesis AIM24"/>
    <property type="match status" value="1"/>
</dbReference>
<dbReference type="SUPFAM" id="SSF51219">
    <property type="entry name" value="TRAP-like"/>
    <property type="match status" value="1"/>
</dbReference>
<accession>A0A1Q4H8C7</accession>
<reference evidence="2 3" key="1">
    <citation type="submission" date="2017-10" db="EMBL/GenBank/DDBJ databases">
        <title>The new phylogeny of genus Mycobacterium.</title>
        <authorList>
            <person name="Tortoli E."/>
            <person name="Trovato A."/>
            <person name="Cirillo D.M."/>
        </authorList>
    </citation>
    <scope>NUCLEOTIDE SEQUENCE [LARGE SCALE GENOMIC DNA]</scope>
    <source>
        <strain evidence="2 3">IP141170001</strain>
    </source>
</reference>
<sequence length="295" mass="31128">MSGQWLRDPEGRYEYRWYDGQNWTDQVSHQGQIGQVPLSGAPAGGPQSHDAPPHAQAYAAPQPENPAPAPGDGFAGITGDLIDGRFSEKESAAIANQNEKLLRVRLGEPFMARQGSMVAYQGNVDFAFEGGGAGRFLKKAFTGEGLPLMRCQGQGDVFLADQANYVHLLHLNNSGLSISGKNVLAFSASLDWNIERVRGGSIATGGLFNTTLRGSGWVALTTDGPPVVLNAAEAPTYADTNAVVAWSANLQTQLKTSFKAGALIGRGSGEALQVAFHGHGFVIVQPSEGVAVPVQ</sequence>
<dbReference type="PANTHER" id="PTHR38074">
    <property type="entry name" value="ALTERED INHERITANCE OF MITOCHONDRIA PROTEIN 24, MITOCHONDRIAL"/>
    <property type="match status" value="1"/>
</dbReference>
<evidence type="ECO:0000313" key="2">
    <source>
        <dbReference type="EMBL" id="PEG54299.1"/>
    </source>
</evidence>
<organism evidence="2 3">
    <name type="scientific">Mycolicibacterium diernhoferi</name>
    <dbReference type="NCBI Taxonomy" id="1801"/>
    <lineage>
        <taxon>Bacteria</taxon>
        <taxon>Bacillati</taxon>
        <taxon>Actinomycetota</taxon>
        <taxon>Actinomycetes</taxon>
        <taxon>Mycobacteriales</taxon>
        <taxon>Mycobacteriaceae</taxon>
        <taxon>Mycolicibacterium</taxon>
    </lineage>
</organism>
<dbReference type="InterPro" id="IPR002838">
    <property type="entry name" value="AIM24"/>
</dbReference>
<proteinExistence type="predicted"/>
<name>A0A1Q4H8C7_9MYCO</name>
<keyword evidence="3" id="KW-1185">Reference proteome</keyword>
<evidence type="ECO:0000256" key="1">
    <source>
        <dbReference type="SAM" id="MobiDB-lite"/>
    </source>
</evidence>
<dbReference type="EMBL" id="PDCR01000013">
    <property type="protein sequence ID" value="PEG54299.1"/>
    <property type="molecule type" value="Genomic_DNA"/>
</dbReference>
<dbReference type="Pfam" id="PF01987">
    <property type="entry name" value="AIM24"/>
    <property type="match status" value="1"/>
</dbReference>
<gene>
    <name evidence="2" type="ORF">CRI78_11895</name>
</gene>
<dbReference type="STRING" id="1801.BRW64_20715"/>
<comment type="caution">
    <text evidence="2">The sequence shown here is derived from an EMBL/GenBank/DDBJ whole genome shotgun (WGS) entry which is preliminary data.</text>
</comment>
<dbReference type="PANTHER" id="PTHR38074:SF1">
    <property type="entry name" value="ALTERED INHERITANCE OF MITOCHONDRIA PROTEIN 24, MITOCHONDRIAL"/>
    <property type="match status" value="1"/>
</dbReference>
<dbReference type="InterPro" id="IPR016031">
    <property type="entry name" value="Trp_RNA-bd_attenuator-like_dom"/>
</dbReference>